<evidence type="ECO:0000313" key="1">
    <source>
        <dbReference type="EMBL" id="KRY06515.1"/>
    </source>
</evidence>
<evidence type="ECO:0000313" key="2">
    <source>
        <dbReference type="Proteomes" id="UP000054653"/>
    </source>
</evidence>
<accession>A0A0V0Z2H7</accession>
<comment type="caution">
    <text evidence="1">The sequence shown here is derived from an EMBL/GenBank/DDBJ whole genome shotgun (WGS) entry which is preliminary data.</text>
</comment>
<reference evidence="1 2" key="1">
    <citation type="submission" date="2015-01" db="EMBL/GenBank/DDBJ databases">
        <title>Evolution of Trichinella species and genotypes.</title>
        <authorList>
            <person name="Korhonen P.K."/>
            <person name="Edoardo P."/>
            <person name="Giuseppe L.R."/>
            <person name="Gasser R.B."/>
        </authorList>
    </citation>
    <scope>NUCLEOTIDE SEQUENCE [LARGE SCALE GENOMIC DNA]</scope>
    <source>
        <strain evidence="1">ISS120</strain>
    </source>
</reference>
<keyword evidence="2" id="KW-1185">Reference proteome</keyword>
<gene>
    <name evidence="1" type="ORF">T03_5641</name>
</gene>
<protein>
    <submittedName>
        <fullName evidence="1">Uncharacterized protein</fullName>
    </submittedName>
</protein>
<name>A0A0V0Z2H7_TRIBR</name>
<dbReference type="Proteomes" id="UP000054653">
    <property type="component" value="Unassembled WGS sequence"/>
</dbReference>
<sequence length="36" mass="4147">MCAYSPVVCILTEFSIGDFFPLKSNLNCWKAYHFSN</sequence>
<proteinExistence type="predicted"/>
<dbReference type="EMBL" id="JYDI01004444">
    <property type="protein sequence ID" value="KRY06515.1"/>
    <property type="molecule type" value="Genomic_DNA"/>
</dbReference>
<dbReference type="AlphaFoldDB" id="A0A0V0Z2H7"/>
<organism evidence="1 2">
    <name type="scientific">Trichinella britovi</name>
    <name type="common">Parasitic roundworm</name>
    <dbReference type="NCBI Taxonomy" id="45882"/>
    <lineage>
        <taxon>Eukaryota</taxon>
        <taxon>Metazoa</taxon>
        <taxon>Ecdysozoa</taxon>
        <taxon>Nematoda</taxon>
        <taxon>Enoplea</taxon>
        <taxon>Dorylaimia</taxon>
        <taxon>Trichinellida</taxon>
        <taxon>Trichinellidae</taxon>
        <taxon>Trichinella</taxon>
    </lineage>
</organism>